<feature type="active site" description="Proton acceptor" evidence="16">
    <location>
        <position position="110"/>
    </location>
</feature>
<dbReference type="SUPFAM" id="SSF53067">
    <property type="entry name" value="Actin-like ATPase domain"/>
    <property type="match status" value="2"/>
</dbReference>
<proteinExistence type="inferred from homology"/>
<evidence type="ECO:0000313" key="18">
    <source>
        <dbReference type="Proteomes" id="UP000295382"/>
    </source>
</evidence>
<comment type="catalytic activity">
    <reaction evidence="1 16">
        <text>(R)-pantothenate + ATP = (R)-4'-phosphopantothenate + ADP + H(+)</text>
        <dbReference type="Rhea" id="RHEA:16373"/>
        <dbReference type="ChEBI" id="CHEBI:10986"/>
        <dbReference type="ChEBI" id="CHEBI:15378"/>
        <dbReference type="ChEBI" id="CHEBI:29032"/>
        <dbReference type="ChEBI" id="CHEBI:30616"/>
        <dbReference type="ChEBI" id="CHEBI:456216"/>
        <dbReference type="EC" id="2.7.1.33"/>
    </reaction>
</comment>
<evidence type="ECO:0000256" key="15">
    <source>
        <dbReference type="ARBA" id="ARBA00040883"/>
    </source>
</evidence>
<dbReference type="HAMAP" id="MF_01274">
    <property type="entry name" value="Pantothen_kinase_3"/>
    <property type="match status" value="1"/>
</dbReference>
<evidence type="ECO:0000256" key="2">
    <source>
        <dbReference type="ARBA" id="ARBA00001958"/>
    </source>
</evidence>
<dbReference type="EC" id="2.7.1.33" evidence="6 16"/>
<evidence type="ECO:0000256" key="16">
    <source>
        <dbReference type="HAMAP-Rule" id="MF_01274"/>
    </source>
</evidence>
<evidence type="ECO:0000256" key="6">
    <source>
        <dbReference type="ARBA" id="ARBA00012102"/>
    </source>
</evidence>
<protein>
    <recommendedName>
        <fullName evidence="15 16">Type III pantothenate kinase</fullName>
        <ecNumber evidence="6 16">2.7.1.33</ecNumber>
    </recommendedName>
    <alternativeName>
        <fullName evidence="16">PanK-III</fullName>
    </alternativeName>
    <alternativeName>
        <fullName evidence="16">Pantothenic acid kinase</fullName>
    </alternativeName>
</protein>
<evidence type="ECO:0000256" key="9">
    <source>
        <dbReference type="ARBA" id="ARBA00022741"/>
    </source>
</evidence>
<dbReference type="Proteomes" id="UP000295382">
    <property type="component" value="Unassembled WGS sequence"/>
</dbReference>
<feature type="binding site" evidence="16">
    <location>
        <begin position="108"/>
        <end position="111"/>
    </location>
    <ligand>
        <name>substrate</name>
    </ligand>
</feature>
<dbReference type="OrthoDB" id="9781305at2"/>
<dbReference type="EMBL" id="SLZQ01000003">
    <property type="protein sequence ID" value="TCS37823.1"/>
    <property type="molecule type" value="Genomic_DNA"/>
</dbReference>
<dbReference type="RefSeq" id="WP_132257903.1">
    <property type="nucleotide sequence ID" value="NZ_SLZQ01000003.1"/>
</dbReference>
<comment type="subcellular location">
    <subcellularLocation>
        <location evidence="3 16">Cytoplasm</location>
    </subcellularLocation>
</comment>
<organism evidence="17 18">
    <name type="scientific">Paucimonas lemoignei</name>
    <name type="common">Pseudomonas lemoignei</name>
    <dbReference type="NCBI Taxonomy" id="29443"/>
    <lineage>
        <taxon>Bacteria</taxon>
        <taxon>Pseudomonadati</taxon>
        <taxon>Pseudomonadota</taxon>
        <taxon>Betaproteobacteria</taxon>
        <taxon>Burkholderiales</taxon>
        <taxon>Burkholderiaceae</taxon>
        <taxon>Paucimonas</taxon>
    </lineage>
</organism>
<comment type="subunit">
    <text evidence="5 16">Homodimer.</text>
</comment>
<dbReference type="InterPro" id="IPR043129">
    <property type="entry name" value="ATPase_NBD"/>
</dbReference>
<dbReference type="NCBIfam" id="TIGR00671">
    <property type="entry name" value="baf"/>
    <property type="match status" value="1"/>
</dbReference>
<evidence type="ECO:0000256" key="3">
    <source>
        <dbReference type="ARBA" id="ARBA00004496"/>
    </source>
</evidence>
<comment type="caution">
    <text evidence="16">Lacks conserved residue(s) required for the propagation of feature annotation.</text>
</comment>
<evidence type="ECO:0000256" key="4">
    <source>
        <dbReference type="ARBA" id="ARBA00005225"/>
    </source>
</evidence>
<comment type="similarity">
    <text evidence="14 16">Belongs to the type III pantothenate kinase family.</text>
</comment>
<evidence type="ECO:0000256" key="11">
    <source>
        <dbReference type="ARBA" id="ARBA00022840"/>
    </source>
</evidence>
<dbReference type="GO" id="GO:0004594">
    <property type="term" value="F:pantothenate kinase activity"/>
    <property type="evidence" value="ECO:0007669"/>
    <property type="project" value="UniProtKB-UniRule"/>
</dbReference>
<keyword evidence="11 16" id="KW-0067">ATP-binding</keyword>
<feature type="binding site" evidence="16">
    <location>
        <position position="101"/>
    </location>
    <ligand>
        <name>substrate</name>
    </ligand>
</feature>
<dbReference type="PANTHER" id="PTHR34265">
    <property type="entry name" value="TYPE III PANTOTHENATE KINASE"/>
    <property type="match status" value="1"/>
</dbReference>
<evidence type="ECO:0000256" key="5">
    <source>
        <dbReference type="ARBA" id="ARBA00011738"/>
    </source>
</evidence>
<accession>A0A4R3HYS1</accession>
<dbReference type="Gene3D" id="3.30.420.40">
    <property type="match status" value="2"/>
</dbReference>
<dbReference type="GO" id="GO:0005737">
    <property type="term" value="C:cytoplasm"/>
    <property type="evidence" value="ECO:0007669"/>
    <property type="project" value="UniProtKB-SubCell"/>
</dbReference>
<dbReference type="AlphaFoldDB" id="A0A4R3HYS1"/>
<gene>
    <name evidence="16" type="primary">coaX</name>
    <name evidence="17" type="ORF">EDC30_103115</name>
</gene>
<comment type="caution">
    <text evidence="17">The sequence shown here is derived from an EMBL/GenBank/DDBJ whole genome shotgun (WGS) entry which is preliminary data.</text>
</comment>
<keyword evidence="8 16" id="KW-0808">Transferase</keyword>
<dbReference type="UniPathway" id="UPA00241">
    <property type="reaction ID" value="UER00352"/>
</dbReference>
<feature type="binding site" evidence="16">
    <location>
        <begin position="6"/>
        <end position="13"/>
    </location>
    <ligand>
        <name>ATP</name>
        <dbReference type="ChEBI" id="CHEBI:30616"/>
    </ligand>
</feature>
<evidence type="ECO:0000256" key="10">
    <source>
        <dbReference type="ARBA" id="ARBA00022777"/>
    </source>
</evidence>
<keyword evidence="18" id="KW-1185">Reference proteome</keyword>
<comment type="cofactor">
    <cofactor evidence="16">
        <name>NH4(+)</name>
        <dbReference type="ChEBI" id="CHEBI:28938"/>
    </cofactor>
    <cofactor evidence="16">
        <name>K(+)</name>
        <dbReference type="ChEBI" id="CHEBI:29103"/>
    </cofactor>
    <text evidence="16">A monovalent cation. Ammonium or potassium.</text>
</comment>
<keyword evidence="12 16" id="KW-0630">Potassium</keyword>
<keyword evidence="9 16" id="KW-0547">Nucleotide-binding</keyword>
<dbReference type="CDD" id="cd24015">
    <property type="entry name" value="ASKHA_NBD_PanK-III"/>
    <property type="match status" value="1"/>
</dbReference>
<dbReference type="Pfam" id="PF03309">
    <property type="entry name" value="Pan_kinase"/>
    <property type="match status" value="1"/>
</dbReference>
<evidence type="ECO:0000256" key="1">
    <source>
        <dbReference type="ARBA" id="ARBA00001206"/>
    </source>
</evidence>
<dbReference type="PANTHER" id="PTHR34265:SF1">
    <property type="entry name" value="TYPE III PANTOTHENATE KINASE"/>
    <property type="match status" value="1"/>
</dbReference>
<dbReference type="GO" id="GO:0015937">
    <property type="term" value="P:coenzyme A biosynthetic process"/>
    <property type="evidence" value="ECO:0007669"/>
    <property type="project" value="UniProtKB-UniRule"/>
</dbReference>
<keyword evidence="10 16" id="KW-0418">Kinase</keyword>
<evidence type="ECO:0000256" key="13">
    <source>
        <dbReference type="ARBA" id="ARBA00022993"/>
    </source>
</evidence>
<dbReference type="InterPro" id="IPR004619">
    <property type="entry name" value="Type_III_PanK"/>
</dbReference>
<keyword evidence="13 16" id="KW-0173">Coenzyme A biosynthesis</keyword>
<dbReference type="GO" id="GO:0005524">
    <property type="term" value="F:ATP binding"/>
    <property type="evidence" value="ECO:0007669"/>
    <property type="project" value="UniProtKB-UniRule"/>
</dbReference>
<comment type="pathway">
    <text evidence="4 16">Cofactor biosynthesis; coenzyme A biosynthesis; CoA from (R)-pantothenate: step 1/5.</text>
</comment>
<reference evidence="17 18" key="1">
    <citation type="submission" date="2019-03" db="EMBL/GenBank/DDBJ databases">
        <title>Genomic Encyclopedia of Type Strains, Phase IV (KMG-IV): sequencing the most valuable type-strain genomes for metagenomic binning, comparative biology and taxonomic classification.</title>
        <authorList>
            <person name="Goeker M."/>
        </authorList>
    </citation>
    <scope>NUCLEOTIDE SEQUENCE [LARGE SCALE GENOMIC DNA]</scope>
    <source>
        <strain evidence="17 18">DSM 7445</strain>
    </source>
</reference>
<evidence type="ECO:0000256" key="8">
    <source>
        <dbReference type="ARBA" id="ARBA00022679"/>
    </source>
</evidence>
<feature type="binding site" evidence="16">
    <location>
        <position position="187"/>
    </location>
    <ligand>
        <name>substrate</name>
    </ligand>
</feature>
<feature type="binding site" evidence="16">
    <location>
        <position position="134"/>
    </location>
    <ligand>
        <name>ATP</name>
        <dbReference type="ChEBI" id="CHEBI:30616"/>
    </ligand>
</feature>
<keyword evidence="7 16" id="KW-0963">Cytoplasm</keyword>
<evidence type="ECO:0000256" key="7">
    <source>
        <dbReference type="ARBA" id="ARBA00022490"/>
    </source>
</evidence>
<evidence type="ECO:0000256" key="14">
    <source>
        <dbReference type="ARBA" id="ARBA00038036"/>
    </source>
</evidence>
<comment type="function">
    <text evidence="16">Catalyzes the phosphorylation of pantothenate (Pan), the first step in CoA biosynthesis.</text>
</comment>
<sequence length="263" mass="27397">MLLLVDAGNTRIKWALMHSARVGAAELGHWAGYGSVRREDVCQMADALKGVDISRVLISNVAGAEMRATLERMALRAMGMKPVPLTWFVSQAELAGVRNCYPDPARLGSDRFAALIGARALHPGVPLVVATCGTATTIDALDAEGRFVGGMILPGLRLMATSLAQHTAQLPEVPQYNVGAHPFADNTQDAIANGCIAAQAGAIERALAAHAALLKQDAHSLQCIISGGAAAAIAPHVAGTVRQVDNLVLIGLQAVLTLTQTSC</sequence>
<evidence type="ECO:0000313" key="17">
    <source>
        <dbReference type="EMBL" id="TCS37823.1"/>
    </source>
</evidence>
<evidence type="ECO:0000256" key="12">
    <source>
        <dbReference type="ARBA" id="ARBA00022958"/>
    </source>
</evidence>
<comment type="cofactor">
    <cofactor evidence="2">
        <name>K(+)</name>
        <dbReference type="ChEBI" id="CHEBI:29103"/>
    </cofactor>
</comment>
<name>A0A4R3HYS1_PAULE</name>